<sequence length="655" mass="70649">MQLSRILFGLAWLLLPVALSGTAWLYLYPLFQGCGFPQPTQTSLPLVSSRAPFRLLALGDPQLEGDSSLPDPDAAAFPSLANVTRDLRNANFQLDEVRAVLLQAGAGALRDAAAWLEGYRKAVDLWGNDYYLAHQVRSLRWWTQPTHVSVLGDLLGSQWVSDGEFEKRAGRYWGVVMRGLGKVPDEITGVEVESDFYDEPEHRRSWGGTTEVLGEDKAWEGRVINIAGNHDIGYAGDIDEARVVRFERAFGAVNWEIWFTLGNETSHSPSSSSSSSSSASSEDDDAATSAGQAHPPPPALRLAILNTMNLDTPAYTASLQTQTYAFMNHLISTSRPVTDKTHATILLTHIPLHKRAGVCVDSPFFDFFEGGSGVREQNMLSEYGSKTVLEGIFGLSGDKRAEGEGWGRRGIVVNGHDHEGCDVLHWVGREGAPGCDGEAVEERQSAEALQMQMQMQTQTALDAHVLSSSALNETGPTDDETPPEEHASSSSSSSPDTAADTDTDTAAADTGPQWHATRFPPTSPSHSSPSAGGGGCTPIPTSSPSLREITLRSMMGSFGGHAGLLSAWFEPSRGERGEWVVEFASCALGVQHWWWGVHAVDFALLVFLAGALVARVVEGGREESCARERGRGGGGGGKEKWVVSEETKLNPPPPR</sequence>
<dbReference type="InParanoid" id="A0A1Y2M9G0"/>
<dbReference type="PROSITE" id="PS51257">
    <property type="entry name" value="PROKAR_LIPOPROTEIN"/>
    <property type="match status" value="1"/>
</dbReference>
<evidence type="ECO:0000256" key="2">
    <source>
        <dbReference type="SAM" id="MobiDB-lite"/>
    </source>
</evidence>
<evidence type="ECO:0008006" key="5">
    <source>
        <dbReference type="Google" id="ProtNLM"/>
    </source>
</evidence>
<dbReference type="FunCoup" id="A0A1Y2M9G0">
    <property type="interactions" value="72"/>
</dbReference>
<dbReference type="AlphaFoldDB" id="A0A1Y2M9G0"/>
<accession>A0A1Y2M9G0</accession>
<reference evidence="3 4" key="1">
    <citation type="journal article" date="2017" name="Genome Announc.">
        <title>Genome sequence of the saprophytic ascomycete Epicoccum nigrum ICMP 19927 strain isolated from New Zealand.</title>
        <authorList>
            <person name="Fokin M."/>
            <person name="Fleetwood D."/>
            <person name="Weir B.S."/>
            <person name="Villas-Boas S.G."/>
        </authorList>
    </citation>
    <scope>NUCLEOTIDE SEQUENCE [LARGE SCALE GENOMIC DNA]</scope>
    <source>
        <strain evidence="3 4">ICMP 19927</strain>
    </source>
</reference>
<dbReference type="GO" id="GO:0006506">
    <property type="term" value="P:GPI anchor biosynthetic process"/>
    <property type="evidence" value="ECO:0007669"/>
    <property type="project" value="InterPro"/>
</dbReference>
<evidence type="ECO:0000313" key="4">
    <source>
        <dbReference type="Proteomes" id="UP000193240"/>
    </source>
</evidence>
<dbReference type="Proteomes" id="UP000193240">
    <property type="component" value="Unassembled WGS sequence"/>
</dbReference>
<dbReference type="GO" id="GO:0016020">
    <property type="term" value="C:membrane"/>
    <property type="evidence" value="ECO:0007669"/>
    <property type="project" value="GOC"/>
</dbReference>
<protein>
    <recommendedName>
        <fullName evidence="5">Calcineurin-like phosphoesterase domain-containing protein</fullName>
    </recommendedName>
</protein>
<evidence type="ECO:0000256" key="1">
    <source>
        <dbReference type="ARBA" id="ARBA00023136"/>
    </source>
</evidence>
<dbReference type="OMA" id="GLKEQNH"/>
<dbReference type="GO" id="GO:0005783">
    <property type="term" value="C:endoplasmic reticulum"/>
    <property type="evidence" value="ECO:0007669"/>
    <property type="project" value="TreeGrafter"/>
</dbReference>
<feature type="region of interest" description="Disordered" evidence="2">
    <location>
        <begin position="623"/>
        <end position="655"/>
    </location>
</feature>
<feature type="region of interest" description="Disordered" evidence="2">
    <location>
        <begin position="470"/>
        <end position="544"/>
    </location>
</feature>
<keyword evidence="1" id="KW-0472">Membrane</keyword>
<feature type="compositionally biased region" description="Basic and acidic residues" evidence="2">
    <location>
        <begin position="623"/>
        <end position="648"/>
    </location>
</feature>
<dbReference type="STRING" id="105696.A0A1Y2M9G0"/>
<dbReference type="PANTHER" id="PTHR13315">
    <property type="entry name" value="METALLO PHOSPHOESTERASE RELATED"/>
    <property type="match status" value="1"/>
</dbReference>
<feature type="compositionally biased region" description="Low complexity" evidence="2">
    <location>
        <begin position="266"/>
        <end position="280"/>
    </location>
</feature>
<dbReference type="EMBL" id="KZ107839">
    <property type="protein sequence ID" value="OSS52754.1"/>
    <property type="molecule type" value="Genomic_DNA"/>
</dbReference>
<dbReference type="SUPFAM" id="SSF56300">
    <property type="entry name" value="Metallo-dependent phosphatases"/>
    <property type="match status" value="1"/>
</dbReference>
<organism evidence="3 4">
    <name type="scientific">Epicoccum nigrum</name>
    <name type="common">Soil fungus</name>
    <name type="synonym">Epicoccum purpurascens</name>
    <dbReference type="NCBI Taxonomy" id="105696"/>
    <lineage>
        <taxon>Eukaryota</taxon>
        <taxon>Fungi</taxon>
        <taxon>Dikarya</taxon>
        <taxon>Ascomycota</taxon>
        <taxon>Pezizomycotina</taxon>
        <taxon>Dothideomycetes</taxon>
        <taxon>Pleosporomycetidae</taxon>
        <taxon>Pleosporales</taxon>
        <taxon>Pleosporineae</taxon>
        <taxon>Didymellaceae</taxon>
        <taxon>Epicoccum</taxon>
    </lineage>
</organism>
<feature type="region of interest" description="Disordered" evidence="2">
    <location>
        <begin position="264"/>
        <end position="298"/>
    </location>
</feature>
<keyword evidence="4" id="KW-1185">Reference proteome</keyword>
<proteinExistence type="predicted"/>
<feature type="compositionally biased region" description="Low complexity" evidence="2">
    <location>
        <begin position="488"/>
        <end position="510"/>
    </location>
</feature>
<dbReference type="InterPro" id="IPR029052">
    <property type="entry name" value="Metallo-depent_PP-like"/>
</dbReference>
<evidence type="ECO:0000313" key="3">
    <source>
        <dbReference type="EMBL" id="OSS52754.1"/>
    </source>
</evidence>
<dbReference type="InterPro" id="IPR033308">
    <property type="entry name" value="PGAP5/Cdc1/Ted1"/>
</dbReference>
<dbReference type="PANTHER" id="PTHR13315:SF1">
    <property type="entry name" value="PROTEIN TED1"/>
    <property type="match status" value="1"/>
</dbReference>
<gene>
    <name evidence="3" type="ORF">B5807_02406</name>
</gene>
<name>A0A1Y2M9G0_EPING</name>